<dbReference type="EMBL" id="QUSL01000001">
    <property type="protein sequence ID" value="RGD87341.1"/>
    <property type="molecule type" value="Genomic_DNA"/>
</dbReference>
<dbReference type="RefSeq" id="WP_003538585.1">
    <property type="nucleotide sequence ID" value="NZ_AP031443.1"/>
</dbReference>
<protein>
    <submittedName>
        <fullName evidence="2">Uncharacterized protein</fullName>
    </submittedName>
</protein>
<gene>
    <name evidence="2" type="ORF">DXB93_01400</name>
    <name evidence="1" type="ORF">PM738_03370</name>
</gene>
<accession>A0A3E3AIN3</accession>
<name>A0A3E3AIN3_9FIRM</name>
<dbReference type="AlphaFoldDB" id="A0A3E3AIN3"/>
<evidence type="ECO:0000313" key="3">
    <source>
        <dbReference type="Proteomes" id="UP000261032"/>
    </source>
</evidence>
<sequence length="192" mass="23183">MKDIIVNWVKEDEELLEPYEWDEDDDLEIISRVDIYHVDEKTLHDFIYGCINIYDSQYFNNIFIVGDGKYSVVVEINNNGKLVYRSLTMMKQRTLINHELKKLPIVKINYHMYDEGLIKEYGLTRNERIKKQYVENMVDQLYVEDYDKFLNVCKQLEINDDKSIGKYLHLKKKLEKGYSFIHELLYNEFVKK</sequence>
<reference evidence="1" key="2">
    <citation type="submission" date="2023-01" db="EMBL/GenBank/DDBJ databases">
        <title>Human gut microbiome strain richness.</title>
        <authorList>
            <person name="Chen-Liaw A."/>
        </authorList>
    </citation>
    <scope>NUCLEOTIDE SEQUENCE</scope>
    <source>
        <strain evidence="1">1001217st2_G6_1001217B_191108</strain>
    </source>
</reference>
<proteinExistence type="predicted"/>
<evidence type="ECO:0000313" key="1">
    <source>
        <dbReference type="EMBL" id="MDB7082829.1"/>
    </source>
</evidence>
<reference evidence="2 3" key="1">
    <citation type="submission" date="2018-08" db="EMBL/GenBank/DDBJ databases">
        <title>A genome reference for cultivated species of the human gut microbiota.</title>
        <authorList>
            <person name="Zou Y."/>
            <person name="Xue W."/>
            <person name="Luo G."/>
        </authorList>
    </citation>
    <scope>NUCLEOTIDE SEQUENCE [LARGE SCALE GENOMIC DNA]</scope>
    <source>
        <strain evidence="2 3">OM06-4</strain>
    </source>
</reference>
<dbReference type="GeneID" id="64196719"/>
<evidence type="ECO:0000313" key="2">
    <source>
        <dbReference type="EMBL" id="RGD87341.1"/>
    </source>
</evidence>
<organism evidence="2 3">
    <name type="scientific">Thomasclavelia ramosa</name>
    <dbReference type="NCBI Taxonomy" id="1547"/>
    <lineage>
        <taxon>Bacteria</taxon>
        <taxon>Bacillati</taxon>
        <taxon>Bacillota</taxon>
        <taxon>Erysipelotrichia</taxon>
        <taxon>Erysipelotrichales</taxon>
        <taxon>Coprobacillaceae</taxon>
        <taxon>Thomasclavelia</taxon>
    </lineage>
</organism>
<dbReference type="Proteomes" id="UP000261032">
    <property type="component" value="Unassembled WGS sequence"/>
</dbReference>
<comment type="caution">
    <text evidence="2">The sequence shown here is derived from an EMBL/GenBank/DDBJ whole genome shotgun (WGS) entry which is preliminary data.</text>
</comment>
<dbReference type="EMBL" id="JAQLKE010000004">
    <property type="protein sequence ID" value="MDB7082829.1"/>
    <property type="molecule type" value="Genomic_DNA"/>
</dbReference>
<dbReference type="Proteomes" id="UP001211987">
    <property type="component" value="Unassembled WGS sequence"/>
</dbReference>